<organism evidence="2 3">
    <name type="scientific">Sneathiella litorea</name>
    <dbReference type="NCBI Taxonomy" id="2606216"/>
    <lineage>
        <taxon>Bacteria</taxon>
        <taxon>Pseudomonadati</taxon>
        <taxon>Pseudomonadota</taxon>
        <taxon>Alphaproteobacteria</taxon>
        <taxon>Sneathiellales</taxon>
        <taxon>Sneathiellaceae</taxon>
        <taxon>Sneathiella</taxon>
    </lineage>
</organism>
<feature type="domain" description="Aminoglycoside phosphotransferase" evidence="1">
    <location>
        <begin position="42"/>
        <end position="261"/>
    </location>
</feature>
<protein>
    <submittedName>
        <fullName evidence="2">Phosphotransferase</fullName>
    </submittedName>
</protein>
<dbReference type="InterPro" id="IPR011009">
    <property type="entry name" value="Kinase-like_dom_sf"/>
</dbReference>
<name>A0A6L8W476_9PROT</name>
<evidence type="ECO:0000313" key="2">
    <source>
        <dbReference type="EMBL" id="MZR29250.1"/>
    </source>
</evidence>
<dbReference type="EMBL" id="WTUW01000001">
    <property type="protein sequence ID" value="MZR29250.1"/>
    <property type="molecule type" value="Genomic_DNA"/>
</dbReference>
<dbReference type="CDD" id="cd05154">
    <property type="entry name" value="ACAD10_11_N-like"/>
    <property type="match status" value="1"/>
</dbReference>
<sequence length="356" mass="40191">MSDDSAQFSGTMEVRERHKFDVTALEQYLTKNIIGFTGPLEVSQFKGGQSNPSYMLVTPDRRYVLRRKPPGKLLPSAHAVDREYRVLTALAKTDVPVPKTYCLCEDDSIIGTMFYVMEFMNGDIEWDPSLPGYSKANRVAVFDSMNAAMAALHQVDYKAVGLESFGKPTDYLARQISRWTKQYRASETETIEAMNNLMEWLPENIPPGDETAIVHGDYRLDNTVLDKSSHRVMGILDWELATLGHPIADFSYHCMTWRLEPELFRGLNGLDLRALGIPTEEQYVQTYCERTGRDGIDHWDFYAAYNMFRLAAILQGIVGRVKDGTASNKNAADVAVRVKPLAVRGWEQAEKIIKGA</sequence>
<dbReference type="SUPFAM" id="SSF56112">
    <property type="entry name" value="Protein kinase-like (PK-like)"/>
    <property type="match status" value="1"/>
</dbReference>
<evidence type="ECO:0000259" key="1">
    <source>
        <dbReference type="Pfam" id="PF01636"/>
    </source>
</evidence>
<dbReference type="Gene3D" id="3.30.200.20">
    <property type="entry name" value="Phosphorylase Kinase, domain 1"/>
    <property type="match status" value="1"/>
</dbReference>
<accession>A0A6L8W476</accession>
<dbReference type="InterPro" id="IPR052898">
    <property type="entry name" value="ACAD10-like"/>
</dbReference>
<reference evidence="2 3" key="1">
    <citation type="submission" date="2019-12" db="EMBL/GenBank/DDBJ databases">
        <title>Snethiella sp. nov. sp. isolated from sea sand.</title>
        <authorList>
            <person name="Kim J."/>
            <person name="Jeong S.E."/>
            <person name="Jung H.S."/>
            <person name="Jeon C.O."/>
        </authorList>
    </citation>
    <scope>NUCLEOTIDE SEQUENCE [LARGE SCALE GENOMIC DNA]</scope>
    <source>
        <strain evidence="2 3">DP05</strain>
    </source>
</reference>
<dbReference type="PANTHER" id="PTHR47829:SF3">
    <property type="entry name" value="AMINOGLYCOSIDE PHOSPHOTRANSFERASE DOMAIN-CONTAINING PROTEIN"/>
    <property type="match status" value="1"/>
</dbReference>
<dbReference type="InterPro" id="IPR041726">
    <property type="entry name" value="ACAD10_11_N"/>
</dbReference>
<comment type="caution">
    <text evidence="2">The sequence shown here is derived from an EMBL/GenBank/DDBJ whole genome shotgun (WGS) entry which is preliminary data.</text>
</comment>
<keyword evidence="3" id="KW-1185">Reference proteome</keyword>
<dbReference type="Pfam" id="PF01636">
    <property type="entry name" value="APH"/>
    <property type="match status" value="1"/>
</dbReference>
<dbReference type="InterPro" id="IPR002575">
    <property type="entry name" value="Aminoglycoside_PTrfase"/>
</dbReference>
<dbReference type="RefSeq" id="WP_161313735.1">
    <property type="nucleotide sequence ID" value="NZ_WTUW01000001.1"/>
</dbReference>
<proteinExistence type="predicted"/>
<dbReference type="PANTHER" id="PTHR47829">
    <property type="entry name" value="HYDROLASE, PUTATIVE (AFU_ORTHOLOGUE AFUA_1G12880)-RELATED"/>
    <property type="match status" value="1"/>
</dbReference>
<dbReference type="GO" id="GO:0016740">
    <property type="term" value="F:transferase activity"/>
    <property type="evidence" value="ECO:0007669"/>
    <property type="project" value="UniProtKB-KW"/>
</dbReference>
<dbReference type="Gene3D" id="3.90.1200.10">
    <property type="match status" value="1"/>
</dbReference>
<dbReference type="AlphaFoldDB" id="A0A6L8W476"/>
<evidence type="ECO:0000313" key="3">
    <source>
        <dbReference type="Proteomes" id="UP000476030"/>
    </source>
</evidence>
<gene>
    <name evidence="2" type="ORF">GQE98_01250</name>
</gene>
<dbReference type="Proteomes" id="UP000476030">
    <property type="component" value="Unassembled WGS sequence"/>
</dbReference>
<keyword evidence="2" id="KW-0808">Transferase</keyword>